<organism evidence="8 9">
    <name type="scientific">Acipenser oxyrinchus oxyrinchus</name>
    <dbReference type="NCBI Taxonomy" id="40147"/>
    <lineage>
        <taxon>Eukaryota</taxon>
        <taxon>Metazoa</taxon>
        <taxon>Chordata</taxon>
        <taxon>Craniata</taxon>
        <taxon>Vertebrata</taxon>
        <taxon>Euteleostomi</taxon>
        <taxon>Actinopterygii</taxon>
        <taxon>Chondrostei</taxon>
        <taxon>Acipenseriformes</taxon>
        <taxon>Acipenseridae</taxon>
        <taxon>Acipenser</taxon>
    </lineage>
</organism>
<dbReference type="AlphaFoldDB" id="A0AAD8FWD4"/>
<sequence>MTAVTVKEEIEDEETQHPLTAVSESSTTSGRSAAHWRSHFCSSNQSGEEGEPPISESRICELLSYPVHVRRSSMMSGRRKRVVLSIDDKLKIVEELKRGTKANTLAQEYGVGNSTISDIKKSAPQLEAFAFKMKRTPFSRKRKVMRAVEDQALESVLYRWFLQQRLLGAPMSGPIIIEKAKELNGKLNGSHSKFKASNRWLCNFKERYGIRCLRVARETSSIEAGDWVKQSLQNLVEQKGLVREQVYNCDETGLSWRCLPWAGTTASEDRVTLLACANASGMHKLNLTLVGKAVNPNCFKHFASLPVQYVWEENAWMTCDLFKDWFFNEFVPSVSRHLLERGLEPKALLVLDVAPCHPDETYLQTEDENFTCLFLPADNLLLQPMGQGILACLKLRFRLLLLRKTLSREGCSAADAFNGLTLADAVGLVEEAWRQVSISTLQNAWNELWPGGDEGLDLGIAEDEPPPTSEISSLISQLSGVQQLNPEDIFKWLNVDSNDHGFELFTDEELVDSAMPQS</sequence>
<protein>
    <recommendedName>
        <fullName evidence="10">HTH CENPB-type domain-containing protein</fullName>
    </recommendedName>
</protein>
<dbReference type="InterPro" id="IPR006600">
    <property type="entry name" value="HTH_CenpB_DNA-bd_dom"/>
</dbReference>
<keyword evidence="2 4" id="KW-0238">DNA-binding</keyword>
<evidence type="ECO:0000313" key="9">
    <source>
        <dbReference type="Proteomes" id="UP001230051"/>
    </source>
</evidence>
<dbReference type="InterPro" id="IPR036397">
    <property type="entry name" value="RNaseH_sf"/>
</dbReference>
<evidence type="ECO:0000313" key="8">
    <source>
        <dbReference type="EMBL" id="KAK1158403.1"/>
    </source>
</evidence>
<evidence type="ECO:0000256" key="5">
    <source>
        <dbReference type="SAM" id="MobiDB-lite"/>
    </source>
</evidence>
<dbReference type="Pfam" id="PF03221">
    <property type="entry name" value="HTH_Tnp_Tc5"/>
    <property type="match status" value="1"/>
</dbReference>
<feature type="domain" description="HTH CENPB-type" evidence="7">
    <location>
        <begin position="141"/>
        <end position="214"/>
    </location>
</feature>
<dbReference type="EMBL" id="JAGXEW010000024">
    <property type="protein sequence ID" value="KAK1158403.1"/>
    <property type="molecule type" value="Genomic_DNA"/>
</dbReference>
<accession>A0AAD8FWD4</accession>
<dbReference type="InterPro" id="IPR009057">
    <property type="entry name" value="Homeodomain-like_sf"/>
</dbReference>
<dbReference type="PANTHER" id="PTHR19303">
    <property type="entry name" value="TRANSPOSON"/>
    <property type="match status" value="1"/>
</dbReference>
<dbReference type="Pfam" id="PF03184">
    <property type="entry name" value="DDE_1"/>
    <property type="match status" value="1"/>
</dbReference>
<dbReference type="InterPro" id="IPR007889">
    <property type="entry name" value="HTH_Psq"/>
</dbReference>
<dbReference type="SUPFAM" id="SSF46689">
    <property type="entry name" value="Homeodomain-like"/>
    <property type="match status" value="2"/>
</dbReference>
<dbReference type="InterPro" id="IPR050863">
    <property type="entry name" value="CenT-Element_Derived"/>
</dbReference>
<dbReference type="SMART" id="SM00674">
    <property type="entry name" value="CENPB"/>
    <property type="match status" value="1"/>
</dbReference>
<reference evidence="8" key="1">
    <citation type="submission" date="2022-02" db="EMBL/GenBank/DDBJ databases">
        <title>Atlantic sturgeon de novo genome assembly.</title>
        <authorList>
            <person name="Stock M."/>
            <person name="Klopp C."/>
            <person name="Guiguen Y."/>
            <person name="Cabau C."/>
            <person name="Parinello H."/>
            <person name="Santidrian Yebra-Pimentel E."/>
            <person name="Kuhl H."/>
            <person name="Dirks R.P."/>
            <person name="Guessner J."/>
            <person name="Wuertz S."/>
            <person name="Du K."/>
            <person name="Schartl M."/>
        </authorList>
    </citation>
    <scope>NUCLEOTIDE SEQUENCE</scope>
    <source>
        <strain evidence="8">STURGEONOMICS-FGT-2020</strain>
        <tissue evidence="8">Whole blood</tissue>
    </source>
</reference>
<dbReference type="PROSITE" id="PS50960">
    <property type="entry name" value="HTH_PSQ"/>
    <property type="match status" value="1"/>
</dbReference>
<gene>
    <name evidence="8" type="ORF">AOXY_G23311</name>
</gene>
<dbReference type="Proteomes" id="UP001230051">
    <property type="component" value="Unassembled WGS sequence"/>
</dbReference>
<dbReference type="PROSITE" id="PS51253">
    <property type="entry name" value="HTH_CENPB"/>
    <property type="match status" value="1"/>
</dbReference>
<dbReference type="GO" id="GO:0005634">
    <property type="term" value="C:nucleus"/>
    <property type="evidence" value="ECO:0007669"/>
    <property type="project" value="UniProtKB-SubCell"/>
</dbReference>
<evidence type="ECO:0000259" key="6">
    <source>
        <dbReference type="PROSITE" id="PS50960"/>
    </source>
</evidence>
<dbReference type="PANTHER" id="PTHR19303:SF16">
    <property type="entry name" value="JERKY PROTEIN HOMOLOG-LIKE"/>
    <property type="match status" value="1"/>
</dbReference>
<name>A0AAD8FWD4_ACIOX</name>
<dbReference type="Gene3D" id="3.30.420.10">
    <property type="entry name" value="Ribonuclease H-like superfamily/Ribonuclease H"/>
    <property type="match status" value="1"/>
</dbReference>
<evidence type="ECO:0000256" key="3">
    <source>
        <dbReference type="ARBA" id="ARBA00023242"/>
    </source>
</evidence>
<comment type="subcellular location">
    <subcellularLocation>
        <location evidence="1 4">Nucleus</location>
    </subcellularLocation>
</comment>
<feature type="region of interest" description="Disordered" evidence="5">
    <location>
        <begin position="1"/>
        <end position="34"/>
    </location>
</feature>
<dbReference type="GO" id="GO:0003677">
    <property type="term" value="F:DNA binding"/>
    <property type="evidence" value="ECO:0007669"/>
    <property type="project" value="UniProtKB-UniRule"/>
</dbReference>
<evidence type="ECO:0008006" key="10">
    <source>
        <dbReference type="Google" id="ProtNLM"/>
    </source>
</evidence>
<feature type="DNA-binding region" description="H-T-H motif" evidence="4">
    <location>
        <begin position="102"/>
        <end position="122"/>
    </location>
</feature>
<dbReference type="InterPro" id="IPR004875">
    <property type="entry name" value="DDE_SF_endonuclease_dom"/>
</dbReference>
<evidence type="ECO:0000256" key="1">
    <source>
        <dbReference type="ARBA" id="ARBA00004123"/>
    </source>
</evidence>
<evidence type="ECO:0000256" key="2">
    <source>
        <dbReference type="ARBA" id="ARBA00023125"/>
    </source>
</evidence>
<evidence type="ECO:0000256" key="4">
    <source>
        <dbReference type="PROSITE-ProRule" id="PRU00320"/>
    </source>
</evidence>
<dbReference type="Pfam" id="PF04218">
    <property type="entry name" value="CENP-B_N"/>
    <property type="match status" value="1"/>
</dbReference>
<evidence type="ECO:0000259" key="7">
    <source>
        <dbReference type="PROSITE" id="PS51253"/>
    </source>
</evidence>
<keyword evidence="9" id="KW-1185">Reference proteome</keyword>
<feature type="compositionally biased region" description="Polar residues" evidence="5">
    <location>
        <begin position="22"/>
        <end position="31"/>
    </location>
</feature>
<feature type="domain" description="HTH psq-type" evidence="6">
    <location>
        <begin position="75"/>
        <end position="126"/>
    </location>
</feature>
<comment type="caution">
    <text evidence="8">The sequence shown here is derived from an EMBL/GenBank/DDBJ whole genome shotgun (WGS) entry which is preliminary data.</text>
</comment>
<proteinExistence type="predicted"/>
<keyword evidence="3 4" id="KW-0539">Nucleus</keyword>
<dbReference type="Gene3D" id="1.10.10.60">
    <property type="entry name" value="Homeodomain-like"/>
    <property type="match status" value="2"/>
</dbReference>